<proteinExistence type="predicted"/>
<dbReference type="Gene3D" id="1.10.287.130">
    <property type="match status" value="1"/>
</dbReference>
<keyword evidence="10" id="KW-0472">Membrane</keyword>
<keyword evidence="13" id="KW-1185">Reference proteome</keyword>
<evidence type="ECO:0000313" key="13">
    <source>
        <dbReference type="Proteomes" id="UP000072741"/>
    </source>
</evidence>
<comment type="catalytic activity">
    <reaction evidence="1">
        <text>ATP + protein L-histidine = ADP + protein N-phospho-L-histidine.</text>
        <dbReference type="EC" id="2.7.13.3"/>
    </reaction>
</comment>
<dbReference type="EC" id="2.7.13.3" evidence="3"/>
<comment type="subcellular location">
    <subcellularLocation>
        <location evidence="2">Cell membrane</location>
        <topology evidence="2">Multi-pass membrane protein</topology>
    </subcellularLocation>
</comment>
<feature type="transmembrane region" description="Helical" evidence="10">
    <location>
        <begin position="176"/>
        <end position="200"/>
    </location>
</feature>
<dbReference type="CDD" id="cd00082">
    <property type="entry name" value="HisKA"/>
    <property type="match status" value="1"/>
</dbReference>
<evidence type="ECO:0000256" key="1">
    <source>
        <dbReference type="ARBA" id="ARBA00000085"/>
    </source>
</evidence>
<accession>A0A147GY59</accession>
<dbReference type="OrthoDB" id="224978at2"/>
<dbReference type="PANTHER" id="PTHR44936">
    <property type="entry name" value="SENSOR PROTEIN CREC"/>
    <property type="match status" value="1"/>
</dbReference>
<evidence type="ECO:0000256" key="6">
    <source>
        <dbReference type="ARBA" id="ARBA00022679"/>
    </source>
</evidence>
<evidence type="ECO:0000256" key="10">
    <source>
        <dbReference type="SAM" id="Phobius"/>
    </source>
</evidence>
<dbReference type="EMBL" id="LDSL01000058">
    <property type="protein sequence ID" value="KTT22331.1"/>
    <property type="molecule type" value="Genomic_DNA"/>
</dbReference>
<dbReference type="PROSITE" id="PS50109">
    <property type="entry name" value="HIS_KIN"/>
    <property type="match status" value="1"/>
</dbReference>
<dbReference type="SMART" id="SM00387">
    <property type="entry name" value="HATPase_c"/>
    <property type="match status" value="1"/>
</dbReference>
<keyword evidence="10" id="KW-1133">Transmembrane helix</keyword>
<keyword evidence="5" id="KW-0597">Phosphoprotein</keyword>
<keyword evidence="6" id="KW-0808">Transferase</keyword>
<evidence type="ECO:0000256" key="5">
    <source>
        <dbReference type="ARBA" id="ARBA00022553"/>
    </source>
</evidence>
<reference evidence="12 13" key="1">
    <citation type="journal article" date="2016" name="Front. Microbiol.">
        <title>Genomic Resource of Rice Seed Associated Bacteria.</title>
        <authorList>
            <person name="Midha S."/>
            <person name="Bansal K."/>
            <person name="Sharma S."/>
            <person name="Kumar N."/>
            <person name="Patil P.P."/>
            <person name="Chaudhry V."/>
            <person name="Patil P.B."/>
        </authorList>
    </citation>
    <scope>NUCLEOTIDE SEQUENCE [LARGE SCALE GENOMIC DNA]</scope>
    <source>
        <strain evidence="12 13">NS331</strain>
    </source>
</reference>
<protein>
    <recommendedName>
        <fullName evidence="3">histidine kinase</fullName>
        <ecNumber evidence="3">2.7.13.3</ecNumber>
    </recommendedName>
</protein>
<sequence length="482" mass="50993">MRSLRLQLAVFWALLLAVFLLLGVMMLGLYRLSPAMQMKAGRVRVEQACEQMAQRYAQSAPPGAGLRVDLARVLLQLVLTEAPYVEGGVWTAPGSMVAYAYPTYEGAGAKTDVPPAERPLLEQLASQAVDTGRMQAQQVRGSRELLIVAACPLGAGQAAAWTMTRTQLGAVAAEGSLRAGIAALVAAIVCSGLWLGLLLYRGQARVRRLENALAAAPDDAMPVLPRTGLKELDRIVASYNGFAARFEEARETARAARAQRSRDMRLAALGRMSSAVAHEIRNPIAAMRLKAENAMAGDGAAQARALSSIVGQIDRLDAVVQSLLALVQPLDLKPRPVELPAWLDERLAGAEAAAAARQVRLVLASGAPACAVFDPLHMARAIDNLLDNAIRHAPSPGGTVTLAARGDAAQALLALSVSDDGDGVPEAVRTRLFEPFGTGRADGTGLGLALSREVAIAHGGELRHEAARPGARFILEMPWQTC</sequence>
<dbReference type="Pfam" id="PF00512">
    <property type="entry name" value="HisKA"/>
    <property type="match status" value="1"/>
</dbReference>
<dbReference type="PANTHER" id="PTHR44936:SF9">
    <property type="entry name" value="SENSOR PROTEIN CREC"/>
    <property type="match status" value="1"/>
</dbReference>
<gene>
    <name evidence="12" type="ORF">NS331_09725</name>
</gene>
<dbReference type="CDD" id="cd00075">
    <property type="entry name" value="HATPase"/>
    <property type="match status" value="1"/>
</dbReference>
<dbReference type="Pfam" id="PF02518">
    <property type="entry name" value="HATPase_c"/>
    <property type="match status" value="1"/>
</dbReference>
<dbReference type="GO" id="GO:0000155">
    <property type="term" value="F:phosphorelay sensor kinase activity"/>
    <property type="evidence" value="ECO:0007669"/>
    <property type="project" value="InterPro"/>
</dbReference>
<evidence type="ECO:0000256" key="8">
    <source>
        <dbReference type="ARBA" id="ARBA00023012"/>
    </source>
</evidence>
<comment type="caution">
    <text evidence="12">The sequence shown here is derived from an EMBL/GenBank/DDBJ whole genome shotgun (WGS) entry which is preliminary data.</text>
</comment>
<evidence type="ECO:0000256" key="2">
    <source>
        <dbReference type="ARBA" id="ARBA00004651"/>
    </source>
</evidence>
<evidence type="ECO:0000256" key="7">
    <source>
        <dbReference type="ARBA" id="ARBA00022777"/>
    </source>
</evidence>
<dbReference type="InterPro" id="IPR004358">
    <property type="entry name" value="Sig_transdc_His_kin-like_C"/>
</dbReference>
<dbReference type="SMART" id="SM00388">
    <property type="entry name" value="HisKA"/>
    <property type="match status" value="1"/>
</dbReference>
<feature type="domain" description="Histidine kinase" evidence="11">
    <location>
        <begin position="275"/>
        <end position="481"/>
    </location>
</feature>
<dbReference type="PRINTS" id="PR00344">
    <property type="entry name" value="BCTRLSENSOR"/>
</dbReference>
<dbReference type="SUPFAM" id="SSF47384">
    <property type="entry name" value="Homodimeric domain of signal transducing histidine kinase"/>
    <property type="match status" value="1"/>
</dbReference>
<evidence type="ECO:0000256" key="3">
    <source>
        <dbReference type="ARBA" id="ARBA00012438"/>
    </source>
</evidence>
<keyword evidence="8" id="KW-0902">Two-component regulatory system</keyword>
<organism evidence="12 13">
    <name type="scientific">Pseudacidovorax intermedius</name>
    <dbReference type="NCBI Taxonomy" id="433924"/>
    <lineage>
        <taxon>Bacteria</taxon>
        <taxon>Pseudomonadati</taxon>
        <taxon>Pseudomonadota</taxon>
        <taxon>Betaproteobacteria</taxon>
        <taxon>Burkholderiales</taxon>
        <taxon>Comamonadaceae</taxon>
        <taxon>Pseudacidovorax</taxon>
    </lineage>
</organism>
<dbReference type="RefSeq" id="WP_058641804.1">
    <property type="nucleotide sequence ID" value="NZ_LDSL01000058.1"/>
</dbReference>
<evidence type="ECO:0000256" key="9">
    <source>
        <dbReference type="ARBA" id="ARBA00023026"/>
    </source>
</evidence>
<feature type="transmembrane region" description="Helical" evidence="10">
    <location>
        <begin position="6"/>
        <end position="30"/>
    </location>
</feature>
<dbReference type="InterPro" id="IPR036890">
    <property type="entry name" value="HATPase_C_sf"/>
</dbReference>
<dbReference type="InterPro" id="IPR005467">
    <property type="entry name" value="His_kinase_dom"/>
</dbReference>
<dbReference type="Gene3D" id="3.30.565.10">
    <property type="entry name" value="Histidine kinase-like ATPase, C-terminal domain"/>
    <property type="match status" value="1"/>
</dbReference>
<dbReference type="InterPro" id="IPR003661">
    <property type="entry name" value="HisK_dim/P_dom"/>
</dbReference>
<evidence type="ECO:0000313" key="12">
    <source>
        <dbReference type="EMBL" id="KTT22331.1"/>
    </source>
</evidence>
<dbReference type="SUPFAM" id="SSF55874">
    <property type="entry name" value="ATPase domain of HSP90 chaperone/DNA topoisomerase II/histidine kinase"/>
    <property type="match status" value="1"/>
</dbReference>
<keyword evidence="4" id="KW-1003">Cell membrane</keyword>
<dbReference type="GO" id="GO:0005886">
    <property type="term" value="C:plasma membrane"/>
    <property type="evidence" value="ECO:0007669"/>
    <property type="project" value="UniProtKB-SubCell"/>
</dbReference>
<name>A0A147GY59_9BURK</name>
<keyword evidence="9" id="KW-0843">Virulence</keyword>
<dbReference type="InterPro" id="IPR003594">
    <property type="entry name" value="HATPase_dom"/>
</dbReference>
<dbReference type="Proteomes" id="UP000072741">
    <property type="component" value="Unassembled WGS sequence"/>
</dbReference>
<dbReference type="PATRIC" id="fig|433924.3.peg.3934"/>
<dbReference type="InterPro" id="IPR036097">
    <property type="entry name" value="HisK_dim/P_sf"/>
</dbReference>
<keyword evidence="7 12" id="KW-0418">Kinase</keyword>
<evidence type="ECO:0000256" key="4">
    <source>
        <dbReference type="ARBA" id="ARBA00022475"/>
    </source>
</evidence>
<dbReference type="InterPro" id="IPR050980">
    <property type="entry name" value="2C_sensor_his_kinase"/>
</dbReference>
<evidence type="ECO:0000259" key="11">
    <source>
        <dbReference type="PROSITE" id="PS50109"/>
    </source>
</evidence>
<dbReference type="AlphaFoldDB" id="A0A147GY59"/>
<feature type="transmembrane region" description="Helical" evidence="10">
    <location>
        <begin position="145"/>
        <end position="164"/>
    </location>
</feature>
<keyword evidence="10" id="KW-0812">Transmembrane</keyword>